<evidence type="ECO:0000256" key="3">
    <source>
        <dbReference type="ARBA" id="ARBA00022692"/>
    </source>
</evidence>
<keyword evidence="3 6" id="KW-0812">Transmembrane</keyword>
<dbReference type="PANTHER" id="PTHR32322:SF2">
    <property type="entry name" value="EAMA DOMAIN-CONTAINING PROTEIN"/>
    <property type="match status" value="1"/>
</dbReference>
<gene>
    <name evidence="8" type="ORF">AMJ44_09625</name>
</gene>
<comment type="similarity">
    <text evidence="2">Belongs to the EamA transporter family.</text>
</comment>
<dbReference type="InterPro" id="IPR037185">
    <property type="entry name" value="EmrE-like"/>
</dbReference>
<dbReference type="PANTHER" id="PTHR32322">
    <property type="entry name" value="INNER MEMBRANE TRANSPORTER"/>
    <property type="match status" value="1"/>
</dbReference>
<evidence type="ECO:0000259" key="7">
    <source>
        <dbReference type="Pfam" id="PF00892"/>
    </source>
</evidence>
<evidence type="ECO:0000313" key="9">
    <source>
        <dbReference type="Proteomes" id="UP000051861"/>
    </source>
</evidence>
<sequence length="298" mass="32848">MRNSQQKQDHVNISLGYLFSGMSALFASVAIVTGKWTLQSISPLTLNALVFPIGSVVLGLGIIPQKRWKRIFALDRKAWAWILSFTILAFAAIWTYWIGIKMMDPTLASFLNRSETLVTILLGVVILGERFTRGEGFGAIFVLAGIVLMKFTLRMEYSTGFWVVLFSSVFFGTAEFVAKIAVRYADPLTLSFVRNLVSTMMFWMAVALAGTSFAGVRSVFWGVIIIAFMGPILTRPIYLAALKYIEVSKVALINQSQPVFVAIMALLALNQAPALREIIGGLFVIGGCLLIIISRKKG</sequence>
<feature type="transmembrane region" description="Helical" evidence="6">
    <location>
        <begin position="44"/>
        <end position="63"/>
    </location>
</feature>
<keyword evidence="5 6" id="KW-0472">Membrane</keyword>
<evidence type="ECO:0000256" key="1">
    <source>
        <dbReference type="ARBA" id="ARBA00004141"/>
    </source>
</evidence>
<feature type="transmembrane region" description="Helical" evidence="6">
    <location>
        <begin position="219"/>
        <end position="238"/>
    </location>
</feature>
<feature type="domain" description="EamA" evidence="7">
    <location>
        <begin position="160"/>
        <end position="292"/>
    </location>
</feature>
<dbReference type="InterPro" id="IPR000620">
    <property type="entry name" value="EamA_dom"/>
</dbReference>
<comment type="subcellular location">
    <subcellularLocation>
        <location evidence="1">Membrane</location>
        <topology evidence="1">Multi-pass membrane protein</topology>
    </subcellularLocation>
</comment>
<evidence type="ECO:0000256" key="4">
    <source>
        <dbReference type="ARBA" id="ARBA00022989"/>
    </source>
</evidence>
<dbReference type="GO" id="GO:0016020">
    <property type="term" value="C:membrane"/>
    <property type="evidence" value="ECO:0007669"/>
    <property type="project" value="UniProtKB-SubCell"/>
</dbReference>
<keyword evidence="4 6" id="KW-1133">Transmembrane helix</keyword>
<evidence type="ECO:0000256" key="6">
    <source>
        <dbReference type="SAM" id="Phobius"/>
    </source>
</evidence>
<dbReference type="Proteomes" id="UP000051861">
    <property type="component" value="Unassembled WGS sequence"/>
</dbReference>
<dbReference type="Pfam" id="PF00892">
    <property type="entry name" value="EamA"/>
    <property type="match status" value="2"/>
</dbReference>
<organism evidence="8 9">
    <name type="scientific">candidate division WOR-1 bacterium DG_54_3</name>
    <dbReference type="NCBI Taxonomy" id="1703775"/>
    <lineage>
        <taxon>Bacteria</taxon>
        <taxon>Bacillati</taxon>
        <taxon>Saganbacteria</taxon>
    </lineage>
</organism>
<feature type="transmembrane region" description="Helical" evidence="6">
    <location>
        <begin position="78"/>
        <end position="98"/>
    </location>
</feature>
<dbReference type="Gene3D" id="1.10.3730.20">
    <property type="match status" value="1"/>
</dbReference>
<proteinExistence type="inferred from homology"/>
<comment type="caution">
    <text evidence="8">The sequence shown here is derived from an EMBL/GenBank/DDBJ whole genome shotgun (WGS) entry which is preliminary data.</text>
</comment>
<feature type="transmembrane region" description="Helical" evidence="6">
    <location>
        <begin position="159"/>
        <end position="180"/>
    </location>
</feature>
<name>A0A0S7XTZ0_UNCSA</name>
<evidence type="ECO:0000313" key="8">
    <source>
        <dbReference type="EMBL" id="KPJ65711.1"/>
    </source>
</evidence>
<dbReference type="AlphaFoldDB" id="A0A0S7XTZ0"/>
<reference evidence="8 9" key="1">
    <citation type="journal article" date="2015" name="Microbiome">
        <title>Genomic resolution of linkages in carbon, nitrogen, and sulfur cycling among widespread estuary sediment bacteria.</title>
        <authorList>
            <person name="Baker B.J."/>
            <person name="Lazar C.S."/>
            <person name="Teske A.P."/>
            <person name="Dick G.J."/>
        </authorList>
    </citation>
    <scope>NUCLEOTIDE SEQUENCE [LARGE SCALE GENOMIC DNA]</scope>
    <source>
        <strain evidence="8">DG_54_3</strain>
    </source>
</reference>
<feature type="transmembrane region" description="Helical" evidence="6">
    <location>
        <begin position="275"/>
        <end position="293"/>
    </location>
</feature>
<feature type="transmembrane region" description="Helical" evidence="6">
    <location>
        <begin position="192"/>
        <end position="213"/>
    </location>
</feature>
<accession>A0A0S7XTZ0</accession>
<feature type="domain" description="EamA" evidence="7">
    <location>
        <begin position="15"/>
        <end position="149"/>
    </location>
</feature>
<evidence type="ECO:0000256" key="5">
    <source>
        <dbReference type="ARBA" id="ARBA00023136"/>
    </source>
</evidence>
<protein>
    <recommendedName>
        <fullName evidence="7">EamA domain-containing protein</fullName>
    </recommendedName>
</protein>
<evidence type="ECO:0000256" key="2">
    <source>
        <dbReference type="ARBA" id="ARBA00007362"/>
    </source>
</evidence>
<dbReference type="EMBL" id="LIZX01000105">
    <property type="protein sequence ID" value="KPJ65711.1"/>
    <property type="molecule type" value="Genomic_DNA"/>
</dbReference>
<dbReference type="InterPro" id="IPR050638">
    <property type="entry name" value="AA-Vitamin_Transporters"/>
</dbReference>
<feature type="transmembrane region" description="Helical" evidence="6">
    <location>
        <begin position="12"/>
        <end position="32"/>
    </location>
</feature>
<feature type="transmembrane region" description="Helical" evidence="6">
    <location>
        <begin position="135"/>
        <end position="153"/>
    </location>
</feature>
<dbReference type="SUPFAM" id="SSF103481">
    <property type="entry name" value="Multidrug resistance efflux transporter EmrE"/>
    <property type="match status" value="2"/>
</dbReference>